<name>A0A8S9PU65_BRACR</name>
<reference evidence="2" key="1">
    <citation type="submission" date="2019-12" db="EMBL/GenBank/DDBJ databases">
        <title>Genome sequencing and annotation of Brassica cretica.</title>
        <authorList>
            <person name="Studholme D.J."/>
            <person name="Sarris P."/>
        </authorList>
    </citation>
    <scope>NUCLEOTIDE SEQUENCE</scope>
    <source>
        <strain evidence="2">PFS-109/04</strain>
        <tissue evidence="2">Leaf</tissue>
    </source>
</reference>
<dbReference type="Proteomes" id="UP000712600">
    <property type="component" value="Unassembled WGS sequence"/>
</dbReference>
<keyword evidence="1" id="KW-0732">Signal</keyword>
<dbReference type="AlphaFoldDB" id="A0A8S9PU65"/>
<protein>
    <submittedName>
        <fullName evidence="2">Uncharacterized protein</fullName>
    </submittedName>
</protein>
<gene>
    <name evidence="2" type="ORF">F2Q69_00048748</name>
</gene>
<evidence type="ECO:0000313" key="2">
    <source>
        <dbReference type="EMBL" id="KAF3522126.1"/>
    </source>
</evidence>
<proteinExistence type="predicted"/>
<comment type="caution">
    <text evidence="2">The sequence shown here is derived from an EMBL/GenBank/DDBJ whole genome shotgun (WGS) entry which is preliminary data.</text>
</comment>
<sequence>MMLQSFAEVIAITVLTEVAKATEITIPTRPVVETNLNSRKILWKSSFDQQTMKSLDVPAVNKLEPQSNSMDKRCCAGKKIKDWDDFKQQLLDQFGSVKECSPPVVMVTHTEKEMDVSMLPETMLEKDIFPETDQEEKLVQEKDESTLINDAVCETELVGNLIPPLVEEVDMKAYEDTEVMVPQDSLEQQTGWFLRHEFVKQNYSSAPVLEEIDSAQFWSETVSVNAVNVKIACDSQLCGHSFQ</sequence>
<organism evidence="2 3">
    <name type="scientific">Brassica cretica</name>
    <name type="common">Mustard</name>
    <dbReference type="NCBI Taxonomy" id="69181"/>
    <lineage>
        <taxon>Eukaryota</taxon>
        <taxon>Viridiplantae</taxon>
        <taxon>Streptophyta</taxon>
        <taxon>Embryophyta</taxon>
        <taxon>Tracheophyta</taxon>
        <taxon>Spermatophyta</taxon>
        <taxon>Magnoliopsida</taxon>
        <taxon>eudicotyledons</taxon>
        <taxon>Gunneridae</taxon>
        <taxon>Pentapetalae</taxon>
        <taxon>rosids</taxon>
        <taxon>malvids</taxon>
        <taxon>Brassicales</taxon>
        <taxon>Brassicaceae</taxon>
        <taxon>Brassiceae</taxon>
        <taxon>Brassica</taxon>
    </lineage>
</organism>
<feature type="chain" id="PRO_5035749325" evidence="1">
    <location>
        <begin position="22"/>
        <end position="243"/>
    </location>
</feature>
<evidence type="ECO:0000313" key="3">
    <source>
        <dbReference type="Proteomes" id="UP000712600"/>
    </source>
</evidence>
<evidence type="ECO:0000256" key="1">
    <source>
        <dbReference type="SAM" id="SignalP"/>
    </source>
</evidence>
<dbReference type="EMBL" id="QGKX02001347">
    <property type="protein sequence ID" value="KAF3522126.1"/>
    <property type="molecule type" value="Genomic_DNA"/>
</dbReference>
<accession>A0A8S9PU65</accession>
<feature type="signal peptide" evidence="1">
    <location>
        <begin position="1"/>
        <end position="21"/>
    </location>
</feature>